<evidence type="ECO:0000256" key="4">
    <source>
        <dbReference type="ARBA" id="ARBA00023172"/>
    </source>
</evidence>
<dbReference type="Proteomes" id="UP000076482">
    <property type="component" value="Unassembled WGS sequence"/>
</dbReference>
<evidence type="ECO:0000256" key="2">
    <source>
        <dbReference type="ARBA" id="ARBA00022578"/>
    </source>
</evidence>
<keyword evidence="3" id="KW-0238">DNA-binding</keyword>
<comment type="caution">
    <text evidence="7">The sequence shown here is derived from an EMBL/GenBank/DDBJ whole genome shotgun (WGS) entry which is preliminary data.</text>
</comment>
<dbReference type="InterPro" id="IPR001959">
    <property type="entry name" value="Transposase"/>
</dbReference>
<proteinExistence type="inferred from homology"/>
<accession>A0A164NYY5</accession>
<dbReference type="GO" id="GO:0003677">
    <property type="term" value="F:DNA binding"/>
    <property type="evidence" value="ECO:0007669"/>
    <property type="project" value="UniProtKB-KW"/>
</dbReference>
<feature type="domain" description="Probable transposase IS891/IS1136/IS1341" evidence="5">
    <location>
        <begin position="169"/>
        <end position="280"/>
    </location>
</feature>
<dbReference type="RefSeq" id="WP_063261233.1">
    <property type="nucleotide sequence ID" value="NZ_LJKE01000045.1"/>
</dbReference>
<gene>
    <name evidence="7" type="ORF">B4088_2766</name>
</gene>
<evidence type="ECO:0000313" key="8">
    <source>
        <dbReference type="Proteomes" id="UP000076482"/>
    </source>
</evidence>
<dbReference type="InterPro" id="IPR010095">
    <property type="entry name" value="Cas12f1-like_TNB"/>
</dbReference>
<reference evidence="7 8" key="1">
    <citation type="submission" date="2015-09" db="EMBL/GenBank/DDBJ databases">
        <title>Bacillus cereus food isolates.</title>
        <authorList>
            <person name="Boekhorst J."/>
        </authorList>
    </citation>
    <scope>NUCLEOTIDE SEQUENCE [LARGE SCALE GENOMIC DNA]</scope>
    <source>
        <strain evidence="7 8">B4088</strain>
    </source>
</reference>
<organism evidence="7 8">
    <name type="scientific">Bacillus cereus</name>
    <dbReference type="NCBI Taxonomy" id="1396"/>
    <lineage>
        <taxon>Bacteria</taxon>
        <taxon>Bacillati</taxon>
        <taxon>Bacillota</taxon>
        <taxon>Bacilli</taxon>
        <taxon>Bacillales</taxon>
        <taxon>Bacillaceae</taxon>
        <taxon>Bacillus</taxon>
        <taxon>Bacillus cereus group</taxon>
    </lineage>
</organism>
<dbReference type="NCBIfam" id="TIGR01766">
    <property type="entry name" value="IS200/IS605 family accessory protein TnpB-like domain"/>
    <property type="match status" value="1"/>
</dbReference>
<evidence type="ECO:0000259" key="6">
    <source>
        <dbReference type="Pfam" id="PF07282"/>
    </source>
</evidence>
<name>A0A164NYY5_BACCE</name>
<dbReference type="GO" id="GO:0006310">
    <property type="term" value="P:DNA recombination"/>
    <property type="evidence" value="ECO:0007669"/>
    <property type="project" value="UniProtKB-KW"/>
</dbReference>
<dbReference type="AlphaFoldDB" id="A0A164NYY5"/>
<protein>
    <submittedName>
        <fullName evidence="7">Mobile element protein</fullName>
    </submittedName>
</protein>
<dbReference type="PATRIC" id="fig|1396.535.peg.1810"/>
<comment type="similarity">
    <text evidence="1">In the C-terminal section; belongs to the transposase 35 family.</text>
</comment>
<evidence type="ECO:0000259" key="5">
    <source>
        <dbReference type="Pfam" id="PF01385"/>
    </source>
</evidence>
<dbReference type="NCBIfam" id="NF040570">
    <property type="entry name" value="guided_TnpB"/>
    <property type="match status" value="1"/>
</dbReference>
<dbReference type="Pfam" id="PF01385">
    <property type="entry name" value="OrfB_IS605"/>
    <property type="match status" value="1"/>
</dbReference>
<keyword evidence="2" id="KW-0815">Transposition</keyword>
<evidence type="ECO:0000256" key="3">
    <source>
        <dbReference type="ARBA" id="ARBA00023125"/>
    </source>
</evidence>
<keyword evidence="4" id="KW-0233">DNA recombination</keyword>
<dbReference type="GO" id="GO:0032196">
    <property type="term" value="P:transposition"/>
    <property type="evidence" value="ECO:0007669"/>
    <property type="project" value="UniProtKB-KW"/>
</dbReference>
<evidence type="ECO:0000313" key="7">
    <source>
        <dbReference type="EMBL" id="KZD66009.1"/>
    </source>
</evidence>
<evidence type="ECO:0000256" key="1">
    <source>
        <dbReference type="ARBA" id="ARBA00008761"/>
    </source>
</evidence>
<feature type="domain" description="Cas12f1-like TNB" evidence="6">
    <location>
        <begin position="309"/>
        <end position="370"/>
    </location>
</feature>
<dbReference type="EMBL" id="LJKE01000045">
    <property type="protein sequence ID" value="KZD66009.1"/>
    <property type="molecule type" value="Genomic_DNA"/>
</dbReference>
<sequence>MYRTVKTPFRANRNVIQDLFQIRHQCGDIWNDCVELARYYYRLGDSWITKSQLQAELKGKYPLHSQTVQAVCHKFLQARDGVKEARKANKKIRYPYKRKFVFNPKWVDKAFSLEGNILKLSLGNWNGKRQAPLVLKLAQVPNGEVKEVELVFDRTLQLCLSYDDGCEASPSTGAHTTAIDVGEIHTISAVSTNEQAIIITGRQMRSIHRLRNKKLRELQKLMSRCQKGSRQWKKYNRAKRYVLSKSEVQLRDVLHKTTKSFVDWCISQEVKHVVIGDVEGVQRNTSKRSKNRKRKMHRHTNQKLSNWSFGRLYSYLSYKLDAKGISIAKEDESFTTQTCPACGKRNKCRGRAYRCRCGYTKHRDIHGAANFLSKHLHGRFQEMSIDDIMYLRPS</sequence>
<dbReference type="Pfam" id="PF07282">
    <property type="entry name" value="Cas12f1-like_TNB"/>
    <property type="match status" value="1"/>
</dbReference>